<dbReference type="RefSeq" id="WP_194269418.1">
    <property type="nucleotide sequence ID" value="NZ_WIBF01000019.1"/>
</dbReference>
<reference evidence="1 2" key="1">
    <citation type="submission" date="2019-10" db="EMBL/GenBank/DDBJ databases">
        <title>Epibacterium sp. nov., isolated from seawater.</title>
        <authorList>
            <person name="Zhang X."/>
            <person name="Li N."/>
        </authorList>
    </citation>
    <scope>NUCLEOTIDE SEQUENCE [LARGE SCALE GENOMIC DNA]</scope>
    <source>
        <strain evidence="1 2">SM1979</strain>
    </source>
</reference>
<organism evidence="1 2">
    <name type="scientific">Tritonibacter litoralis</name>
    <dbReference type="NCBI Taxonomy" id="2662264"/>
    <lineage>
        <taxon>Bacteria</taxon>
        <taxon>Pseudomonadati</taxon>
        <taxon>Pseudomonadota</taxon>
        <taxon>Alphaproteobacteria</taxon>
        <taxon>Rhodobacterales</taxon>
        <taxon>Paracoccaceae</taxon>
        <taxon>Tritonibacter</taxon>
    </lineage>
</organism>
<name>A0A843YHH0_9RHOB</name>
<dbReference type="AlphaFoldDB" id="A0A843YHH0"/>
<accession>A0A843YHH0</accession>
<evidence type="ECO:0000313" key="1">
    <source>
        <dbReference type="EMBL" id="MQQ10616.1"/>
    </source>
</evidence>
<keyword evidence="2" id="KW-1185">Reference proteome</keyword>
<protein>
    <submittedName>
        <fullName evidence="1">Uncharacterized protein</fullName>
    </submittedName>
</protein>
<dbReference type="Proteomes" id="UP000444174">
    <property type="component" value="Unassembled WGS sequence"/>
</dbReference>
<sequence length="388" mass="42993">MANSISNFRAKCLKYDNGLAGIEPPKAPFRTSEYYKVISMYKNISNSLPKIDGDLTCYENPTAKASNAWYSPNREVVFVNGMLNSPKDHMDAALGLSLLQMCKVIGVYNASSVSEGTMNTVNAVVEDLVQCLGDKLQWDSHQIDRDLVKLQMMLEAGAGNKQKSKDLVRFWLARNKAALTLFDYLYVNKGKSTTIFAHSQGNLISSNALTGLFLLEPEALMNITVNSYGSPAIFWPDGISHSSYSYTLDPVALLPGLGNSLRFSTSTIGGQITHAYENYRRDDATFVVNAFRWGMLRMTASMDEEGLAKALVDMGTNMGRVTKIFERLQRAHYTDSDDVALLYIEKIKNNPALLQTVRNAAGLTKVLKTCLEEGWTTDRERKAIAAIS</sequence>
<comment type="caution">
    <text evidence="1">The sequence shown here is derived from an EMBL/GenBank/DDBJ whole genome shotgun (WGS) entry which is preliminary data.</text>
</comment>
<gene>
    <name evidence="1" type="ORF">GFB49_19355</name>
</gene>
<proteinExistence type="predicted"/>
<evidence type="ECO:0000313" key="2">
    <source>
        <dbReference type="Proteomes" id="UP000444174"/>
    </source>
</evidence>
<dbReference type="EMBL" id="WIBF01000019">
    <property type="protein sequence ID" value="MQQ10616.1"/>
    <property type="molecule type" value="Genomic_DNA"/>
</dbReference>